<keyword evidence="3 5" id="KW-0378">Hydrolase</keyword>
<dbReference type="AlphaFoldDB" id="A0A9D1RRJ5"/>
<feature type="binding site" evidence="4">
    <location>
        <position position="213"/>
    </location>
    <ligand>
        <name>Mn(2+)</name>
        <dbReference type="ChEBI" id="CHEBI:29035"/>
        <label>1</label>
    </ligand>
</feature>
<proteinExistence type="inferred from homology"/>
<accession>A0A9D1RRJ5</accession>
<dbReference type="InterPro" id="IPR005925">
    <property type="entry name" value="Agmatinase-rel"/>
</dbReference>
<feature type="binding site" evidence="4">
    <location>
        <position position="136"/>
    </location>
    <ligand>
        <name>Mn(2+)</name>
        <dbReference type="ChEBI" id="CHEBI:29035"/>
        <label>1</label>
    </ligand>
</feature>
<dbReference type="Pfam" id="PF00491">
    <property type="entry name" value="Arginase"/>
    <property type="match status" value="1"/>
</dbReference>
<evidence type="ECO:0000256" key="1">
    <source>
        <dbReference type="ARBA" id="ARBA00009227"/>
    </source>
</evidence>
<protein>
    <submittedName>
        <fullName evidence="6">Agmatinase</fullName>
        <ecNumber evidence="6">3.5.3.11</ecNumber>
    </submittedName>
</protein>
<dbReference type="EMBL" id="DXGA01000026">
    <property type="protein sequence ID" value="HIW93156.1"/>
    <property type="molecule type" value="Genomic_DNA"/>
</dbReference>
<comment type="cofactor">
    <cofactor evidence="4">
        <name>Mn(2+)</name>
        <dbReference type="ChEBI" id="CHEBI:29035"/>
    </cofactor>
    <text evidence="4">Binds 2 manganese ions per subunit.</text>
</comment>
<evidence type="ECO:0000256" key="5">
    <source>
        <dbReference type="RuleBase" id="RU003684"/>
    </source>
</evidence>
<comment type="similarity">
    <text evidence="1">Belongs to the arginase family. Agmatinase subfamily.</text>
</comment>
<evidence type="ECO:0000256" key="2">
    <source>
        <dbReference type="ARBA" id="ARBA00022723"/>
    </source>
</evidence>
<evidence type="ECO:0000313" key="7">
    <source>
        <dbReference type="Proteomes" id="UP000824192"/>
    </source>
</evidence>
<gene>
    <name evidence="6" type="primary">speB</name>
    <name evidence="6" type="ORF">H9868_01310</name>
</gene>
<evidence type="ECO:0000256" key="4">
    <source>
        <dbReference type="PIRSR" id="PIRSR036979-1"/>
    </source>
</evidence>
<dbReference type="PROSITE" id="PS01053">
    <property type="entry name" value="ARGINASE_1"/>
    <property type="match status" value="1"/>
</dbReference>
<dbReference type="GO" id="GO:0046872">
    <property type="term" value="F:metal ion binding"/>
    <property type="evidence" value="ECO:0007669"/>
    <property type="project" value="UniProtKB-KW"/>
</dbReference>
<dbReference type="InterPro" id="IPR023696">
    <property type="entry name" value="Ureohydrolase_dom_sf"/>
</dbReference>
<keyword evidence="2 4" id="KW-0479">Metal-binding</keyword>
<name>A0A9D1RRJ5_9FIRM</name>
<evidence type="ECO:0000256" key="3">
    <source>
        <dbReference type="ARBA" id="ARBA00022801"/>
    </source>
</evidence>
<dbReference type="EC" id="3.5.3.11" evidence="6"/>
<dbReference type="Proteomes" id="UP000824192">
    <property type="component" value="Unassembled WGS sequence"/>
</dbReference>
<feature type="binding site" evidence="4">
    <location>
        <position position="109"/>
    </location>
    <ligand>
        <name>Mn(2+)</name>
        <dbReference type="ChEBI" id="CHEBI:29035"/>
        <label>1</label>
    </ligand>
</feature>
<evidence type="ECO:0000313" key="6">
    <source>
        <dbReference type="EMBL" id="HIW93156.1"/>
    </source>
</evidence>
<dbReference type="PIRSF" id="PIRSF036979">
    <property type="entry name" value="Arginase"/>
    <property type="match status" value="1"/>
</dbReference>
<feature type="binding site" evidence="4">
    <location>
        <position position="132"/>
    </location>
    <ligand>
        <name>Mn(2+)</name>
        <dbReference type="ChEBI" id="CHEBI:29035"/>
        <label>1</label>
    </ligand>
</feature>
<sequence>MWSKNIDTFLECDKNPHYATTMLFGAPFDSTTSYRPGTRFGPDAIRRESYGLESYSPYLNEDLESGSVLDLGDLELCFGDSAKALEQIEERAKEILQACKRPFMLGGEHLVTLGAFRAVAKRYPNVHIIHFDAHADLREEYLGVELSHACVLRRCWELVGDGRIYQFGIRSGTRDEFAWGASHVETHLFNFDGLEEVLDRLKGKPVYFTVDLDVLDPSVFPGTGTPEPGGVTFDALRQAVTMVCTRARVVGCDVNELSPHYDQSGVSTMVACKIVREMLLALQTMKPNPDKIAGGM</sequence>
<feature type="binding site" evidence="4">
    <location>
        <position position="134"/>
    </location>
    <ligand>
        <name>Mn(2+)</name>
        <dbReference type="ChEBI" id="CHEBI:29035"/>
        <label>1</label>
    </ligand>
</feature>
<comment type="caution">
    <text evidence="6">The sequence shown here is derived from an EMBL/GenBank/DDBJ whole genome shotgun (WGS) entry which is preliminary data.</text>
</comment>
<organism evidence="6 7">
    <name type="scientific">Candidatus Flavonifractor merdipullorum</name>
    <dbReference type="NCBI Taxonomy" id="2838590"/>
    <lineage>
        <taxon>Bacteria</taxon>
        <taxon>Bacillati</taxon>
        <taxon>Bacillota</taxon>
        <taxon>Clostridia</taxon>
        <taxon>Eubacteriales</taxon>
        <taxon>Oscillospiraceae</taxon>
        <taxon>Flavonifractor</taxon>
    </lineage>
</organism>
<feature type="binding site" evidence="4">
    <location>
        <position position="211"/>
    </location>
    <ligand>
        <name>Mn(2+)</name>
        <dbReference type="ChEBI" id="CHEBI:29035"/>
        <label>1</label>
    </ligand>
</feature>
<dbReference type="PANTHER" id="PTHR11358">
    <property type="entry name" value="ARGINASE/AGMATINASE"/>
    <property type="match status" value="1"/>
</dbReference>
<dbReference type="GO" id="GO:0033389">
    <property type="term" value="P:putrescine biosynthetic process from arginine, via agmatine"/>
    <property type="evidence" value="ECO:0007669"/>
    <property type="project" value="TreeGrafter"/>
</dbReference>
<keyword evidence="4" id="KW-0464">Manganese</keyword>
<dbReference type="Gene3D" id="3.40.800.10">
    <property type="entry name" value="Ureohydrolase domain"/>
    <property type="match status" value="1"/>
</dbReference>
<dbReference type="PANTHER" id="PTHR11358:SF26">
    <property type="entry name" value="GUANIDINO ACID HYDROLASE, MITOCHONDRIAL"/>
    <property type="match status" value="1"/>
</dbReference>
<dbReference type="SUPFAM" id="SSF52768">
    <property type="entry name" value="Arginase/deacetylase"/>
    <property type="match status" value="1"/>
</dbReference>
<dbReference type="PROSITE" id="PS51409">
    <property type="entry name" value="ARGINASE_2"/>
    <property type="match status" value="1"/>
</dbReference>
<dbReference type="InterPro" id="IPR006035">
    <property type="entry name" value="Ureohydrolase"/>
</dbReference>
<reference evidence="6" key="1">
    <citation type="journal article" date="2021" name="PeerJ">
        <title>Extensive microbial diversity within the chicken gut microbiome revealed by metagenomics and culture.</title>
        <authorList>
            <person name="Gilroy R."/>
            <person name="Ravi A."/>
            <person name="Getino M."/>
            <person name="Pursley I."/>
            <person name="Horton D.L."/>
            <person name="Alikhan N.F."/>
            <person name="Baker D."/>
            <person name="Gharbi K."/>
            <person name="Hall N."/>
            <person name="Watson M."/>
            <person name="Adriaenssens E.M."/>
            <person name="Foster-Nyarko E."/>
            <person name="Jarju S."/>
            <person name="Secka A."/>
            <person name="Antonio M."/>
            <person name="Oren A."/>
            <person name="Chaudhuri R.R."/>
            <person name="La Ragione R."/>
            <person name="Hildebrand F."/>
            <person name="Pallen M.J."/>
        </authorList>
    </citation>
    <scope>NUCLEOTIDE SEQUENCE</scope>
    <source>
        <strain evidence="6">ChiGjej6B6-1540</strain>
    </source>
</reference>
<reference evidence="6" key="2">
    <citation type="submission" date="2021-04" db="EMBL/GenBank/DDBJ databases">
        <authorList>
            <person name="Gilroy R."/>
        </authorList>
    </citation>
    <scope>NUCLEOTIDE SEQUENCE</scope>
    <source>
        <strain evidence="6">ChiGjej6B6-1540</strain>
    </source>
</reference>
<dbReference type="GO" id="GO:0008783">
    <property type="term" value="F:agmatinase activity"/>
    <property type="evidence" value="ECO:0007669"/>
    <property type="project" value="UniProtKB-EC"/>
</dbReference>
<dbReference type="CDD" id="cd11593">
    <property type="entry name" value="Agmatinase-like_2"/>
    <property type="match status" value="1"/>
</dbReference>
<dbReference type="InterPro" id="IPR020855">
    <property type="entry name" value="Ureohydrolase_Mn_BS"/>
</dbReference>
<dbReference type="NCBIfam" id="TIGR01230">
    <property type="entry name" value="agmatinase"/>
    <property type="match status" value="1"/>
</dbReference>